<dbReference type="RefSeq" id="WP_227127334.1">
    <property type="nucleotide sequence ID" value="NZ_KN174166.1"/>
</dbReference>
<protein>
    <recommendedName>
        <fullName evidence="9">Methyl-accepting chemotaxis protein</fullName>
    </recommendedName>
</protein>
<feature type="domain" description="HAMP" evidence="6">
    <location>
        <begin position="345"/>
        <end position="397"/>
    </location>
</feature>
<dbReference type="GO" id="GO:0007165">
    <property type="term" value="P:signal transduction"/>
    <property type="evidence" value="ECO:0007669"/>
    <property type="project" value="UniProtKB-KW"/>
</dbReference>
<dbReference type="SMART" id="SM00283">
    <property type="entry name" value="MA"/>
    <property type="match status" value="1"/>
</dbReference>
<evidence type="ECO:0000256" key="4">
    <source>
        <dbReference type="SAM" id="Phobius"/>
    </source>
</evidence>
<proteinExistence type="inferred from homology"/>
<evidence type="ECO:0008006" key="9">
    <source>
        <dbReference type="Google" id="ProtNLM"/>
    </source>
</evidence>
<dbReference type="HOGENOM" id="CLU_000445_107_12_9"/>
<dbReference type="CDD" id="cd06225">
    <property type="entry name" value="HAMP"/>
    <property type="match status" value="1"/>
</dbReference>
<evidence type="ECO:0000256" key="3">
    <source>
        <dbReference type="PROSITE-ProRule" id="PRU00284"/>
    </source>
</evidence>
<dbReference type="Gene3D" id="1.10.287.950">
    <property type="entry name" value="Methyl-accepting chemotaxis protein"/>
    <property type="match status" value="1"/>
</dbReference>
<dbReference type="Gene3D" id="3.30.450.20">
    <property type="entry name" value="PAS domain"/>
    <property type="match status" value="2"/>
</dbReference>
<dbReference type="InterPro" id="IPR004089">
    <property type="entry name" value="MCPsignal_dom"/>
</dbReference>
<dbReference type="Pfam" id="PF00672">
    <property type="entry name" value="HAMP"/>
    <property type="match status" value="1"/>
</dbReference>
<keyword evidence="4" id="KW-0812">Transmembrane</keyword>
<keyword evidence="4" id="KW-0472">Membrane</keyword>
<dbReference type="EMBL" id="ADLO01000105">
    <property type="protein sequence ID" value="KGF53668.1"/>
    <property type="molecule type" value="Genomic_DNA"/>
</dbReference>
<feature type="transmembrane region" description="Helical" evidence="4">
    <location>
        <begin position="20"/>
        <end position="39"/>
    </location>
</feature>
<evidence type="ECO:0000313" key="7">
    <source>
        <dbReference type="EMBL" id="KGF53668.1"/>
    </source>
</evidence>
<dbReference type="Gene3D" id="6.10.340.10">
    <property type="match status" value="1"/>
</dbReference>
<dbReference type="PRINTS" id="PR00260">
    <property type="entry name" value="CHEMTRNSDUCR"/>
</dbReference>
<feature type="domain" description="Methyl-accepting transducer" evidence="5">
    <location>
        <begin position="450"/>
        <end position="679"/>
    </location>
</feature>
<dbReference type="SMART" id="SM00304">
    <property type="entry name" value="HAMP"/>
    <property type="match status" value="2"/>
</dbReference>
<feature type="transmembrane region" description="Helical" evidence="4">
    <location>
        <begin position="320"/>
        <end position="343"/>
    </location>
</feature>
<dbReference type="SUPFAM" id="SSF103190">
    <property type="entry name" value="Sensory domain-like"/>
    <property type="match status" value="1"/>
</dbReference>
<accession>A0A096B2S4</accession>
<dbReference type="CDD" id="cd12912">
    <property type="entry name" value="PDC2_MCP_like"/>
    <property type="match status" value="1"/>
</dbReference>
<dbReference type="InterPro" id="IPR004090">
    <property type="entry name" value="Chemotax_Me-accpt_rcpt"/>
</dbReference>
<organism evidence="7 8">
    <name type="scientific">Flavonifractor plautii 1_3_50AFAA</name>
    <dbReference type="NCBI Taxonomy" id="742738"/>
    <lineage>
        <taxon>Bacteria</taxon>
        <taxon>Bacillati</taxon>
        <taxon>Bacillota</taxon>
        <taxon>Clostridia</taxon>
        <taxon>Eubacteriales</taxon>
        <taxon>Oscillospiraceae</taxon>
        <taxon>Flavonifractor</taxon>
    </lineage>
</organism>
<sequence>MRTQEKRATRFRSIQTSLLFVIVPAVIISMAVLSLMGYLSSKAIIQTSAGTEMSQCLSVAMGSIEMSLSNNRMVAETMARGVEAVQRQAVKGEQTASDWDAAAYQEILTSFVGSNPETFGGGIWFEPYQYRPEQRYFSPYCMRQNGAVTYVDNYSLGEGVYYTDQDWYTNAANTTQKSVWSAPYYDEFAQISMVTSSAPIYDETGRFLGVATADIDLTQMQQMVLSLDVVANGRAFLIDDTGVYIADEDSEKLLSANILEDDNPSFAALGRQILSQQEGSGSYTADGQTYLAWYRQIPDSGWYIVTTASEQELMADAHTLGITLSILCAVFAALLFFILLAYLRRSIVRPLHTLQATTQKIADGNLSVEIPRNSKYEFGAVSLSLEQMVERLRLYIDYISEISAVLTQMADGDFSFALQHDYAGEFSSIKEGLLNTRGRVSDALKSIASSADQVSSGAEQIAISAQSQAQGATEQASSVQQLAAMMSEMEHDVDLNTEKITEVNQKMQEVSQEVQEGGRKMERMLTAMDEITSTSNEIGQIVKNIEDIAFQTNILALNAAVEAARAGSAGKGFAVVADEVRSLAGKTAAASKETAELIANALSVVEKGKALADETAASFRLVTQGVTLASDSAQVISELSQQQKSSIHQAKAGFDQISSVVQTSSATAEESAAASEELSGQAELLKEQAAKFRLHTEEL</sequence>
<dbReference type="PROSITE" id="PS50111">
    <property type="entry name" value="CHEMOTAXIS_TRANSDUC_2"/>
    <property type="match status" value="1"/>
</dbReference>
<name>A0A096B2S4_FLAPL</name>
<dbReference type="GO" id="GO:0005886">
    <property type="term" value="C:plasma membrane"/>
    <property type="evidence" value="ECO:0007669"/>
    <property type="project" value="TreeGrafter"/>
</dbReference>
<evidence type="ECO:0000256" key="2">
    <source>
        <dbReference type="ARBA" id="ARBA00029447"/>
    </source>
</evidence>
<dbReference type="InterPro" id="IPR003660">
    <property type="entry name" value="HAMP_dom"/>
</dbReference>
<gene>
    <name evidence="7" type="ORF">HMPREF9460_03488</name>
</gene>
<evidence type="ECO:0000256" key="1">
    <source>
        <dbReference type="ARBA" id="ARBA00022500"/>
    </source>
</evidence>
<dbReference type="PANTHER" id="PTHR43531:SF11">
    <property type="entry name" value="METHYL-ACCEPTING CHEMOTAXIS PROTEIN 3"/>
    <property type="match status" value="1"/>
</dbReference>
<evidence type="ECO:0000259" key="5">
    <source>
        <dbReference type="PROSITE" id="PS50111"/>
    </source>
</evidence>
<keyword evidence="8" id="KW-1185">Reference proteome</keyword>
<keyword evidence="3" id="KW-0807">Transducer</keyword>
<dbReference type="GO" id="GO:0006935">
    <property type="term" value="P:chemotaxis"/>
    <property type="evidence" value="ECO:0007669"/>
    <property type="project" value="UniProtKB-KW"/>
</dbReference>
<evidence type="ECO:0000259" key="6">
    <source>
        <dbReference type="PROSITE" id="PS50885"/>
    </source>
</evidence>
<dbReference type="InterPro" id="IPR051310">
    <property type="entry name" value="MCP_chemotaxis"/>
</dbReference>
<comment type="similarity">
    <text evidence="2">Belongs to the methyl-accepting chemotaxis (MCP) protein family.</text>
</comment>
<dbReference type="PATRIC" id="fig|742738.3.peg.3591"/>
<keyword evidence="4" id="KW-1133">Transmembrane helix</keyword>
<dbReference type="SUPFAM" id="SSF58104">
    <property type="entry name" value="Methyl-accepting chemotaxis protein (MCP) signaling domain"/>
    <property type="match status" value="1"/>
</dbReference>
<dbReference type="InterPro" id="IPR029151">
    <property type="entry name" value="Sensor-like_sf"/>
</dbReference>
<keyword evidence="1" id="KW-0145">Chemotaxis</keyword>
<dbReference type="Pfam" id="PF00015">
    <property type="entry name" value="MCPsignal"/>
    <property type="match status" value="1"/>
</dbReference>
<dbReference type="CDD" id="cd12913">
    <property type="entry name" value="PDC1_MCP_like"/>
    <property type="match status" value="1"/>
</dbReference>
<dbReference type="Proteomes" id="UP000029585">
    <property type="component" value="Unassembled WGS sequence"/>
</dbReference>
<dbReference type="GO" id="GO:0004888">
    <property type="term" value="F:transmembrane signaling receptor activity"/>
    <property type="evidence" value="ECO:0007669"/>
    <property type="project" value="InterPro"/>
</dbReference>
<dbReference type="eggNOG" id="COG0840">
    <property type="taxonomic scope" value="Bacteria"/>
</dbReference>
<evidence type="ECO:0000313" key="8">
    <source>
        <dbReference type="Proteomes" id="UP000029585"/>
    </source>
</evidence>
<reference evidence="7 8" key="1">
    <citation type="submission" date="2011-08" db="EMBL/GenBank/DDBJ databases">
        <title>The Genome Sequence of Clostridium orbiscindens 1_3_50AFAA.</title>
        <authorList>
            <consortium name="The Broad Institute Genome Sequencing Platform"/>
            <person name="Earl A."/>
            <person name="Ward D."/>
            <person name="Feldgarden M."/>
            <person name="Gevers D."/>
            <person name="Daigneault M."/>
            <person name="Strauss J."/>
            <person name="Allen-Vercoe E."/>
            <person name="Young S.K."/>
            <person name="Zeng Q."/>
            <person name="Gargeya S."/>
            <person name="Fitzgerald M."/>
            <person name="Haas B."/>
            <person name="Abouelleil A."/>
            <person name="Alvarado L."/>
            <person name="Arachchi H.M."/>
            <person name="Berlin A."/>
            <person name="Brown A."/>
            <person name="Chapman S.B."/>
            <person name="Chen Z."/>
            <person name="Dunbar C."/>
            <person name="Freedman E."/>
            <person name="Gearin G."/>
            <person name="Gellesch M."/>
            <person name="Goldberg J."/>
            <person name="Griggs A."/>
            <person name="Gujja S."/>
            <person name="Heiman D."/>
            <person name="Howarth C."/>
            <person name="Larson L."/>
            <person name="Lui A."/>
            <person name="MacDonald P.J.P."/>
            <person name="Montmayeur A."/>
            <person name="Murphy C."/>
            <person name="Neiman D."/>
            <person name="Pearson M."/>
            <person name="Priest M."/>
            <person name="Roberts A."/>
            <person name="Saif S."/>
            <person name="Shea T."/>
            <person name="Shenoy N."/>
            <person name="Sisk P."/>
            <person name="Stolte C."/>
            <person name="Sykes S."/>
            <person name="Wortman J."/>
            <person name="Nusbaum C."/>
            <person name="Birren B."/>
        </authorList>
    </citation>
    <scope>NUCLEOTIDE SEQUENCE [LARGE SCALE GENOMIC DNA]</scope>
    <source>
        <strain evidence="7 8">1_3_50AFAA</strain>
    </source>
</reference>
<dbReference type="PROSITE" id="PS50885">
    <property type="entry name" value="HAMP"/>
    <property type="match status" value="1"/>
</dbReference>
<dbReference type="PANTHER" id="PTHR43531">
    <property type="entry name" value="PROTEIN ICFG"/>
    <property type="match status" value="1"/>
</dbReference>
<dbReference type="AlphaFoldDB" id="A0A096B2S4"/>
<dbReference type="Pfam" id="PF22673">
    <property type="entry name" value="MCP-like_PDC_1"/>
    <property type="match status" value="1"/>
</dbReference>
<comment type="caution">
    <text evidence="7">The sequence shown here is derived from an EMBL/GenBank/DDBJ whole genome shotgun (WGS) entry which is preliminary data.</text>
</comment>